<keyword evidence="1" id="KW-0812">Transmembrane</keyword>
<proteinExistence type="predicted"/>
<dbReference type="AlphaFoldDB" id="A0A6L5YK33"/>
<evidence type="ECO:0000313" key="3">
    <source>
        <dbReference type="Proteomes" id="UP000476055"/>
    </source>
</evidence>
<reference evidence="2 3" key="1">
    <citation type="submission" date="2019-08" db="EMBL/GenBank/DDBJ databases">
        <title>In-depth cultivation of the pig gut microbiome towards novel bacterial diversity and tailored functional studies.</title>
        <authorList>
            <person name="Wylensek D."/>
            <person name="Hitch T.C.A."/>
            <person name="Clavel T."/>
        </authorList>
    </citation>
    <scope>NUCLEOTIDE SEQUENCE [LARGE SCALE GENOMIC DNA]</scope>
    <source>
        <strain evidence="2 3">WCA3-601-WT-6H</strain>
    </source>
</reference>
<gene>
    <name evidence="2" type="ORF">FYJ59_07235</name>
</gene>
<keyword evidence="1" id="KW-1133">Transmembrane helix</keyword>
<feature type="transmembrane region" description="Helical" evidence="1">
    <location>
        <begin position="87"/>
        <end position="108"/>
    </location>
</feature>
<accession>A0A6L5YK33</accession>
<protein>
    <submittedName>
        <fullName evidence="2">Uncharacterized protein</fullName>
    </submittedName>
</protein>
<evidence type="ECO:0000313" key="2">
    <source>
        <dbReference type="EMBL" id="MST58037.1"/>
    </source>
</evidence>
<dbReference type="Gene3D" id="1.20.5.340">
    <property type="match status" value="1"/>
</dbReference>
<sequence length="111" mass="12465">MNELDVEHRLTEVEQRARSNTHRLDKLEPIVDEIHTMSNTMVKLVEEVKHTNEAVGSMNQKVDRIDSRVDDMESAPGKEWSSAKKTIFNTILGAVAGFLVAGLMWAAVQAF</sequence>
<keyword evidence="1" id="KW-0472">Membrane</keyword>
<name>A0A6L5YK33_9FIRM</name>
<evidence type="ECO:0000256" key="1">
    <source>
        <dbReference type="SAM" id="Phobius"/>
    </source>
</evidence>
<organism evidence="2 3">
    <name type="scientific">Waltera intestinalis</name>
    <dbReference type="NCBI Taxonomy" id="2606635"/>
    <lineage>
        <taxon>Bacteria</taxon>
        <taxon>Bacillati</taxon>
        <taxon>Bacillota</taxon>
        <taxon>Clostridia</taxon>
        <taxon>Lachnospirales</taxon>
        <taxon>Lachnospiraceae</taxon>
        <taxon>Waltera</taxon>
    </lineage>
</organism>
<keyword evidence="3" id="KW-1185">Reference proteome</keyword>
<dbReference type="Proteomes" id="UP000476055">
    <property type="component" value="Unassembled WGS sequence"/>
</dbReference>
<dbReference type="EMBL" id="VUMU01000007">
    <property type="protein sequence ID" value="MST58037.1"/>
    <property type="molecule type" value="Genomic_DNA"/>
</dbReference>
<dbReference type="RefSeq" id="WP_154496146.1">
    <property type="nucleotide sequence ID" value="NZ_VUMU01000007.1"/>
</dbReference>
<comment type="caution">
    <text evidence="2">The sequence shown here is derived from an EMBL/GenBank/DDBJ whole genome shotgun (WGS) entry which is preliminary data.</text>
</comment>